<dbReference type="EMBL" id="JACGCI010000022">
    <property type="protein sequence ID" value="KAF6757377.1"/>
    <property type="molecule type" value="Genomic_DNA"/>
</dbReference>
<evidence type="ECO:0000256" key="1">
    <source>
        <dbReference type="SAM" id="MobiDB-lite"/>
    </source>
</evidence>
<protein>
    <submittedName>
        <fullName evidence="2">Uncharacterized protein</fullName>
    </submittedName>
</protein>
<proteinExistence type="predicted"/>
<evidence type="ECO:0000313" key="3">
    <source>
        <dbReference type="Proteomes" id="UP000521943"/>
    </source>
</evidence>
<feature type="compositionally biased region" description="Low complexity" evidence="1">
    <location>
        <begin position="127"/>
        <end position="142"/>
    </location>
</feature>
<feature type="region of interest" description="Disordered" evidence="1">
    <location>
        <begin position="110"/>
        <end position="155"/>
    </location>
</feature>
<dbReference type="OrthoDB" id="3365472at2759"/>
<organism evidence="2 3">
    <name type="scientific">Ephemerocybe angulata</name>
    <dbReference type="NCBI Taxonomy" id="980116"/>
    <lineage>
        <taxon>Eukaryota</taxon>
        <taxon>Fungi</taxon>
        <taxon>Dikarya</taxon>
        <taxon>Basidiomycota</taxon>
        <taxon>Agaricomycotina</taxon>
        <taxon>Agaricomycetes</taxon>
        <taxon>Agaricomycetidae</taxon>
        <taxon>Agaricales</taxon>
        <taxon>Agaricineae</taxon>
        <taxon>Psathyrellaceae</taxon>
        <taxon>Ephemerocybe</taxon>
    </lineage>
</organism>
<reference evidence="2 3" key="1">
    <citation type="submission" date="2020-07" db="EMBL/GenBank/DDBJ databases">
        <title>Comparative genomics of pyrophilous fungi reveals a link between fire events and developmental genes.</title>
        <authorList>
            <consortium name="DOE Joint Genome Institute"/>
            <person name="Steindorff A.S."/>
            <person name="Carver A."/>
            <person name="Calhoun S."/>
            <person name="Stillman K."/>
            <person name="Liu H."/>
            <person name="Lipzen A."/>
            <person name="Pangilinan J."/>
            <person name="Labutti K."/>
            <person name="Bruns T.D."/>
            <person name="Grigoriev I.V."/>
        </authorList>
    </citation>
    <scope>NUCLEOTIDE SEQUENCE [LARGE SCALE GENOMIC DNA]</scope>
    <source>
        <strain evidence="2 3">CBS 144469</strain>
    </source>
</reference>
<feature type="region of interest" description="Disordered" evidence="1">
    <location>
        <begin position="27"/>
        <end position="88"/>
    </location>
</feature>
<accession>A0A8H6I3R6</accession>
<dbReference type="AlphaFoldDB" id="A0A8H6I3R6"/>
<feature type="compositionally biased region" description="Polar residues" evidence="1">
    <location>
        <begin position="248"/>
        <end position="257"/>
    </location>
</feature>
<dbReference type="Proteomes" id="UP000521943">
    <property type="component" value="Unassembled WGS sequence"/>
</dbReference>
<feature type="compositionally biased region" description="Low complexity" evidence="1">
    <location>
        <begin position="360"/>
        <end position="389"/>
    </location>
</feature>
<name>A0A8H6I3R6_9AGAR</name>
<feature type="region of interest" description="Disordered" evidence="1">
    <location>
        <begin position="314"/>
        <end position="339"/>
    </location>
</feature>
<feature type="compositionally biased region" description="Low complexity" evidence="1">
    <location>
        <begin position="315"/>
        <end position="330"/>
    </location>
</feature>
<feature type="region of interest" description="Disordered" evidence="1">
    <location>
        <begin position="217"/>
        <end position="294"/>
    </location>
</feature>
<keyword evidence="3" id="KW-1185">Reference proteome</keyword>
<sequence>MMDFDASWCTVCDKLIAPKRFQVAIEPAPAPAPAPPPSSPLPSPTSRKTKPAPRKGLVNGTGRVRPNGSLKPLAPPPPSPAQPIRYRTVIDQSPQGIYCSPACELADRTSTIDGRRVAPAPAPPSPVASTSSVSSSESSSSSSDEEFKCNGPRQYTPDQIKFAKAWNFPPLPDLNRIHISTGSDDDEETFTRYGASEEYSGGIMMAARRMDAVLPKPRKQPVGKWDPKPQPHEPIPGWTDGSHAWRSQVYTNTTAPNDPSRRIAQDNFKTVTPGTMRKIKVSRRSQQYVEDTPVDPTPELFSLFSETLSRRAESRMSPSTLSTSPSSFESAPIKRERSLLSPGAEGKLLVPDVKLKVRSSSSASLSSTCTSRGSSSRRSVRSPVTPSDPEALTPLRSKRPPVETRSWSYDNVLTYPVMPHPTRIVKTKEMRLVDGKEVPVIIETEKPAQKLFLFPCNTPSPHSLRLVSLSPLRIAFTSLSYAMNTPTPIRLRRRLL</sequence>
<feature type="region of interest" description="Disordered" evidence="1">
    <location>
        <begin position="360"/>
        <end position="403"/>
    </location>
</feature>
<comment type="caution">
    <text evidence="2">The sequence shown here is derived from an EMBL/GenBank/DDBJ whole genome shotgun (WGS) entry which is preliminary data.</text>
</comment>
<gene>
    <name evidence="2" type="ORF">DFP72DRAFT_845811</name>
</gene>
<evidence type="ECO:0000313" key="2">
    <source>
        <dbReference type="EMBL" id="KAF6757377.1"/>
    </source>
</evidence>
<feature type="compositionally biased region" description="Pro residues" evidence="1">
    <location>
        <begin position="28"/>
        <end position="43"/>
    </location>
</feature>